<reference evidence="2 3" key="1">
    <citation type="journal article" date="2012" name="BMC Genomics">
        <title>Complete genome sequence of Saccharothrix espanaensis DSM 44229T and comparison to the other completely sequenced Pseudonocardiaceae.</title>
        <authorList>
            <person name="Strobel T."/>
            <person name="Al-Dilaimi A."/>
            <person name="Blom J."/>
            <person name="Gessner A."/>
            <person name="Kalinowski J."/>
            <person name="Luzhetska M."/>
            <person name="Puhler A."/>
            <person name="Szczepanowski R."/>
            <person name="Bechthold A."/>
            <person name="Ruckert C."/>
        </authorList>
    </citation>
    <scope>NUCLEOTIDE SEQUENCE [LARGE SCALE GENOMIC DNA]</scope>
    <source>
        <strain evidence="3">ATCC 51144 / DSM 44229 / JCM 9112 / NBRC 15066 / NRRL 15764</strain>
    </source>
</reference>
<dbReference type="KEGG" id="sesp:BN6_06300"/>
<sequence>MPWTSSQVSLVLPHHGSSPQGLTPGGRTMIRKALALTVTAAAGALTFSGVASADIIGTPPPCTRTSDVSGADFDVKLCGVSDVDQFRAGLENNGNAYCGPASLYNVLHYWGHVKGAPVGWLSTKVKNLDPKDPADYTVVGNSIWRIGVDAKYDGKTTMGNLQTAWNVATKPARDIGWHTAVGNTNSANAADFSGDLARKLDQGPVQLVYGRYSAGPQAGSLQRGGGHIVTVVAAKGSFNGNTVQLKLSDPGRAGDHKQPGYLDSQSDYQLLDVTLTKRTITEYVPVKDDENTDVDESLQPGTYRTVVRWELTGPQYVGTTRQMVETFNWFAMSAPVG</sequence>
<dbReference type="STRING" id="1179773.BN6_06300"/>
<dbReference type="EMBL" id="HE804045">
    <property type="protein sequence ID" value="CCH27959.1"/>
    <property type="molecule type" value="Genomic_DNA"/>
</dbReference>
<name>K0JSY7_SACES</name>
<dbReference type="Proteomes" id="UP000006281">
    <property type="component" value="Chromosome"/>
</dbReference>
<accession>K0JSY7</accession>
<dbReference type="AlphaFoldDB" id="K0JSY7"/>
<evidence type="ECO:0000313" key="3">
    <source>
        <dbReference type="Proteomes" id="UP000006281"/>
    </source>
</evidence>
<keyword evidence="3" id="KW-1185">Reference proteome</keyword>
<gene>
    <name evidence="2" type="ordered locus">BN6_06300</name>
</gene>
<dbReference type="PATRIC" id="fig|1179773.3.peg.635"/>
<dbReference type="HOGENOM" id="CLU_823583_0_0_11"/>
<protein>
    <submittedName>
        <fullName evidence="2">Putative secreted protein</fullName>
    </submittedName>
</protein>
<evidence type="ECO:0000256" key="1">
    <source>
        <dbReference type="SAM" id="MobiDB-lite"/>
    </source>
</evidence>
<proteinExistence type="predicted"/>
<dbReference type="eggNOG" id="ENOG5033RH2">
    <property type="taxonomic scope" value="Bacteria"/>
</dbReference>
<evidence type="ECO:0000313" key="2">
    <source>
        <dbReference type="EMBL" id="CCH27959.1"/>
    </source>
</evidence>
<organism evidence="2 3">
    <name type="scientific">Saccharothrix espanaensis (strain ATCC 51144 / DSM 44229 / JCM 9112 / NBRC 15066 / NRRL 15764)</name>
    <dbReference type="NCBI Taxonomy" id="1179773"/>
    <lineage>
        <taxon>Bacteria</taxon>
        <taxon>Bacillati</taxon>
        <taxon>Actinomycetota</taxon>
        <taxon>Actinomycetes</taxon>
        <taxon>Pseudonocardiales</taxon>
        <taxon>Pseudonocardiaceae</taxon>
        <taxon>Saccharothrix</taxon>
    </lineage>
</organism>
<feature type="region of interest" description="Disordered" evidence="1">
    <location>
        <begin position="1"/>
        <end position="24"/>
    </location>
</feature>